<dbReference type="Pfam" id="PF13354">
    <property type="entry name" value="Beta-lactamase2"/>
    <property type="match status" value="1"/>
</dbReference>
<dbReference type="EMBL" id="JBBAXC010000010">
    <property type="protein sequence ID" value="MEI5907918.1"/>
    <property type="molecule type" value="Genomic_DNA"/>
</dbReference>
<proteinExistence type="predicted"/>
<protein>
    <submittedName>
        <fullName evidence="2">Serine hydrolase</fullName>
    </submittedName>
</protein>
<dbReference type="SUPFAM" id="SSF56601">
    <property type="entry name" value="beta-lactamase/transpeptidase-like"/>
    <property type="match status" value="1"/>
</dbReference>
<keyword evidence="2" id="KW-0378">Hydrolase</keyword>
<dbReference type="Gene3D" id="3.40.710.10">
    <property type="entry name" value="DD-peptidase/beta-lactamase superfamily"/>
    <property type="match status" value="1"/>
</dbReference>
<gene>
    <name evidence="2" type="ORF">WAK64_12715</name>
</gene>
<dbReference type="Proteomes" id="UP001312865">
    <property type="component" value="Unassembled WGS sequence"/>
</dbReference>
<dbReference type="RefSeq" id="WP_336587362.1">
    <property type="nucleotide sequence ID" value="NZ_JBBAXC010000010.1"/>
</dbReference>
<evidence type="ECO:0000313" key="2">
    <source>
        <dbReference type="EMBL" id="MEI5907918.1"/>
    </source>
</evidence>
<evidence type="ECO:0000259" key="1">
    <source>
        <dbReference type="Pfam" id="PF13354"/>
    </source>
</evidence>
<accession>A0ABU8HFG9</accession>
<name>A0ABU8HFG9_9BACI</name>
<sequence>MKLEVLKPITTGDYGAVVYSIKDNKQLFSQNSNMVVPLASAGKLLIGLAIAKWVKGGQVLWNTTVPSIFFDPHEDSSIVYPHLQGRESLSLEEAVEVMIACHDNAVAKRVVDFLGGWEKIHKKIQEDYPTIHLLANPRDPKNEGSIHDLFHALMEIYRGYKNSPDIFSPIITGMVRQQEAIEEIPKQHLAHMTGGLPDFILDMGVLGEFTKQPLLYVLVGNQVPNRSKCAESDQIMENSLRELYRQYKAIHQMKEMI</sequence>
<keyword evidence="3" id="KW-1185">Reference proteome</keyword>
<dbReference type="GO" id="GO:0016787">
    <property type="term" value="F:hydrolase activity"/>
    <property type="evidence" value="ECO:0007669"/>
    <property type="project" value="UniProtKB-KW"/>
</dbReference>
<organism evidence="2 3">
    <name type="scientific">Bacillus spongiae</name>
    <dbReference type="NCBI Taxonomy" id="2683610"/>
    <lineage>
        <taxon>Bacteria</taxon>
        <taxon>Bacillati</taxon>
        <taxon>Bacillota</taxon>
        <taxon>Bacilli</taxon>
        <taxon>Bacillales</taxon>
        <taxon>Bacillaceae</taxon>
        <taxon>Bacillus</taxon>
    </lineage>
</organism>
<comment type="caution">
    <text evidence="2">The sequence shown here is derived from an EMBL/GenBank/DDBJ whole genome shotgun (WGS) entry which is preliminary data.</text>
</comment>
<evidence type="ECO:0000313" key="3">
    <source>
        <dbReference type="Proteomes" id="UP001312865"/>
    </source>
</evidence>
<dbReference type="InterPro" id="IPR012338">
    <property type="entry name" value="Beta-lactam/transpept-like"/>
</dbReference>
<reference evidence="2 3" key="1">
    <citation type="journal article" date="2018" name="J. Microbiol.">
        <title>Bacillus spongiae sp. nov., isolated from sponge of Jeju Island.</title>
        <authorList>
            <person name="Lee G.E."/>
            <person name="Im W.T."/>
            <person name="Park J.S."/>
        </authorList>
    </citation>
    <scope>NUCLEOTIDE SEQUENCE [LARGE SCALE GENOMIC DNA]</scope>
    <source>
        <strain evidence="2 3">135PIL107-10</strain>
    </source>
</reference>
<feature type="domain" description="Beta-lactamase class A catalytic" evidence="1">
    <location>
        <begin position="17"/>
        <end position="216"/>
    </location>
</feature>
<dbReference type="InterPro" id="IPR045155">
    <property type="entry name" value="Beta-lactam_cat"/>
</dbReference>